<feature type="region of interest" description="Disordered" evidence="5">
    <location>
        <begin position="64"/>
        <end position="147"/>
    </location>
</feature>
<evidence type="ECO:0000256" key="4">
    <source>
        <dbReference type="ARBA" id="ARBA00023136"/>
    </source>
</evidence>
<evidence type="ECO:0000259" key="7">
    <source>
        <dbReference type="PROSITE" id="PS52015"/>
    </source>
</evidence>
<dbReference type="Gene3D" id="3.30.1150.10">
    <property type="match status" value="1"/>
</dbReference>
<organism evidence="8">
    <name type="scientific">Caulobacter sp. 602-2</name>
    <dbReference type="NCBI Taxonomy" id="2710887"/>
    <lineage>
        <taxon>Bacteria</taxon>
        <taxon>Pseudomonadati</taxon>
        <taxon>Pseudomonadota</taxon>
        <taxon>Alphaproteobacteria</taxon>
        <taxon>Caulobacterales</taxon>
        <taxon>Caulobacteraceae</taxon>
        <taxon>Caulobacter</taxon>
    </lineage>
</organism>
<keyword evidence="2" id="KW-0812">Transmembrane</keyword>
<feature type="signal peptide" evidence="6">
    <location>
        <begin position="1"/>
        <end position="20"/>
    </location>
</feature>
<dbReference type="Gene3D" id="1.10.101.10">
    <property type="entry name" value="PGBD-like superfamily/PGBD"/>
    <property type="match status" value="1"/>
</dbReference>
<proteinExistence type="predicted"/>
<evidence type="ECO:0000256" key="2">
    <source>
        <dbReference type="ARBA" id="ARBA00022692"/>
    </source>
</evidence>
<evidence type="ECO:0000256" key="1">
    <source>
        <dbReference type="ARBA" id="ARBA00004167"/>
    </source>
</evidence>
<dbReference type="Pfam" id="PF03544">
    <property type="entry name" value="TonB_C"/>
    <property type="match status" value="1"/>
</dbReference>
<dbReference type="GO" id="GO:0055085">
    <property type="term" value="P:transmembrane transport"/>
    <property type="evidence" value="ECO:0007669"/>
    <property type="project" value="InterPro"/>
</dbReference>
<feature type="compositionally biased region" description="Low complexity" evidence="5">
    <location>
        <begin position="108"/>
        <end position="118"/>
    </location>
</feature>
<dbReference type="Pfam" id="PF01471">
    <property type="entry name" value="PG_binding_1"/>
    <property type="match status" value="1"/>
</dbReference>
<accession>A0A6G4QSN3</accession>
<dbReference type="NCBIfam" id="TIGR01352">
    <property type="entry name" value="tonB_Cterm"/>
    <property type="match status" value="1"/>
</dbReference>
<feature type="compositionally biased region" description="Low complexity" evidence="5">
    <location>
        <begin position="127"/>
        <end position="143"/>
    </location>
</feature>
<evidence type="ECO:0000313" key="8">
    <source>
        <dbReference type="EMBL" id="NGM48447.1"/>
    </source>
</evidence>
<protein>
    <submittedName>
        <fullName evidence="8">TonB family protein</fullName>
    </submittedName>
</protein>
<comment type="caution">
    <text evidence="8">The sequence shown here is derived from an EMBL/GenBank/DDBJ whole genome shotgun (WGS) entry which is preliminary data.</text>
</comment>
<dbReference type="InterPro" id="IPR037682">
    <property type="entry name" value="TonB_C"/>
</dbReference>
<comment type="subcellular location">
    <subcellularLocation>
        <location evidence="1">Membrane</location>
        <topology evidence="1">Single-pass membrane protein</topology>
    </subcellularLocation>
</comment>
<reference evidence="8" key="1">
    <citation type="submission" date="2020-02" db="EMBL/GenBank/DDBJ databases">
        <authorList>
            <person name="Gao J."/>
            <person name="Sun J."/>
        </authorList>
    </citation>
    <scope>NUCLEOTIDE SEQUENCE</scope>
    <source>
        <strain evidence="8">602-2</strain>
    </source>
</reference>
<name>A0A6G4QSN3_9CAUL</name>
<dbReference type="AlphaFoldDB" id="A0A6G4QSN3"/>
<dbReference type="InterPro" id="IPR006260">
    <property type="entry name" value="TonB/TolA_C"/>
</dbReference>
<feature type="domain" description="TonB C-terminal" evidence="7">
    <location>
        <begin position="248"/>
        <end position="341"/>
    </location>
</feature>
<evidence type="ECO:0000256" key="5">
    <source>
        <dbReference type="SAM" id="MobiDB-lite"/>
    </source>
</evidence>
<gene>
    <name evidence="8" type="ORF">G5B46_02380</name>
</gene>
<dbReference type="InterPro" id="IPR002477">
    <property type="entry name" value="Peptidoglycan-bd-like"/>
</dbReference>
<keyword evidence="6" id="KW-0732">Signal</keyword>
<evidence type="ECO:0000256" key="3">
    <source>
        <dbReference type="ARBA" id="ARBA00022989"/>
    </source>
</evidence>
<dbReference type="SUPFAM" id="SSF47090">
    <property type="entry name" value="PGBD-like"/>
    <property type="match status" value="1"/>
</dbReference>
<feature type="chain" id="PRO_5026029757" evidence="6">
    <location>
        <begin position="21"/>
        <end position="341"/>
    </location>
</feature>
<dbReference type="PROSITE" id="PS52015">
    <property type="entry name" value="TONB_CTD"/>
    <property type="match status" value="1"/>
</dbReference>
<feature type="compositionally biased region" description="Basic residues" evidence="5">
    <location>
        <begin position="64"/>
        <end position="77"/>
    </location>
</feature>
<dbReference type="GO" id="GO:0016020">
    <property type="term" value="C:membrane"/>
    <property type="evidence" value="ECO:0007669"/>
    <property type="project" value="UniProtKB-SubCell"/>
</dbReference>
<dbReference type="InterPro" id="IPR036366">
    <property type="entry name" value="PGBDSf"/>
</dbReference>
<sequence length="341" mass="35679">MKWRDHLALLLGAASPFALIGEPVLATPAPMEEGASADPPQVHKDLLVFRDPAERQRLLLFAGHRSHSSHSSHRSHSSHYSGSRGHSSHSSHYSSSGAGVTPAPLYSPPAATAAPKATSAKKKKPKASVSARPAVATPSVTPSTPVPAPITPSMGFVGAPETSPPPRQRLTADEITDMVRKVQIALTIRGYKVGAATGTFNAKTQSALLAFQGAQGLSATGAMDLATLQALGVDLAMPSNRAHVITRPDWISKPSGEDFARVYPDLAQRVGLGGRATLRCTVDSSGRLTNCSIVSESPDGYGFGAAALKLTPLFQMRLRTLDGSTVEGGEITLPLTFSIPT</sequence>
<dbReference type="EMBL" id="JAAKGT010000001">
    <property type="protein sequence ID" value="NGM48447.1"/>
    <property type="molecule type" value="Genomic_DNA"/>
</dbReference>
<dbReference type="InterPro" id="IPR036365">
    <property type="entry name" value="PGBD-like_sf"/>
</dbReference>
<dbReference type="RefSeq" id="WP_165255724.1">
    <property type="nucleotide sequence ID" value="NZ_JAAKGT010000001.1"/>
</dbReference>
<dbReference type="SUPFAM" id="SSF74653">
    <property type="entry name" value="TolA/TonB C-terminal domain"/>
    <property type="match status" value="1"/>
</dbReference>
<evidence type="ECO:0000256" key="6">
    <source>
        <dbReference type="SAM" id="SignalP"/>
    </source>
</evidence>
<feature type="compositionally biased region" description="Low complexity" evidence="5">
    <location>
        <begin position="78"/>
        <end position="97"/>
    </location>
</feature>
<keyword evidence="3" id="KW-1133">Transmembrane helix</keyword>
<keyword evidence="4" id="KW-0472">Membrane</keyword>